<evidence type="ECO:0000259" key="1">
    <source>
        <dbReference type="Pfam" id="PF14244"/>
    </source>
</evidence>
<dbReference type="EMBL" id="QGNW01000190">
    <property type="protein sequence ID" value="RVW86765.1"/>
    <property type="molecule type" value="Genomic_DNA"/>
</dbReference>
<dbReference type="Proteomes" id="UP000288805">
    <property type="component" value="Unassembled WGS sequence"/>
</dbReference>
<dbReference type="InterPro" id="IPR029472">
    <property type="entry name" value="Copia-like_N"/>
</dbReference>
<name>A0A438HQP2_VITVI</name>
<proteinExistence type="predicted"/>
<dbReference type="PANTHER" id="PTHR37610">
    <property type="entry name" value="CCHC-TYPE DOMAIN-CONTAINING PROTEIN"/>
    <property type="match status" value="1"/>
</dbReference>
<sequence length="77" mass="8547">MLVVGSLEPSPIEDSSSPFYLHNGDHPGFILISHHLFGNNYNTWSRAMMMALTTKNKVGFFDGYISQPASDNPLFNA</sequence>
<gene>
    <name evidence="2" type="ORF">CK203_042811</name>
</gene>
<feature type="domain" description="Retrotransposon Copia-like N-terminal" evidence="1">
    <location>
        <begin position="22"/>
        <end position="69"/>
    </location>
</feature>
<evidence type="ECO:0000313" key="3">
    <source>
        <dbReference type="Proteomes" id="UP000288805"/>
    </source>
</evidence>
<dbReference type="AlphaFoldDB" id="A0A438HQP2"/>
<accession>A0A438HQP2</accession>
<protein>
    <recommendedName>
        <fullName evidence="1">Retrotransposon Copia-like N-terminal domain-containing protein</fullName>
    </recommendedName>
</protein>
<organism evidence="2 3">
    <name type="scientific">Vitis vinifera</name>
    <name type="common">Grape</name>
    <dbReference type="NCBI Taxonomy" id="29760"/>
    <lineage>
        <taxon>Eukaryota</taxon>
        <taxon>Viridiplantae</taxon>
        <taxon>Streptophyta</taxon>
        <taxon>Embryophyta</taxon>
        <taxon>Tracheophyta</taxon>
        <taxon>Spermatophyta</taxon>
        <taxon>Magnoliopsida</taxon>
        <taxon>eudicotyledons</taxon>
        <taxon>Gunneridae</taxon>
        <taxon>Pentapetalae</taxon>
        <taxon>rosids</taxon>
        <taxon>Vitales</taxon>
        <taxon>Vitaceae</taxon>
        <taxon>Viteae</taxon>
        <taxon>Vitis</taxon>
    </lineage>
</organism>
<comment type="caution">
    <text evidence="2">The sequence shown here is derived from an EMBL/GenBank/DDBJ whole genome shotgun (WGS) entry which is preliminary data.</text>
</comment>
<dbReference type="PANTHER" id="PTHR37610:SF97">
    <property type="entry name" value="RETROTRANSPOSON GAG DOMAIN-CONTAINING PROTEIN"/>
    <property type="match status" value="1"/>
</dbReference>
<evidence type="ECO:0000313" key="2">
    <source>
        <dbReference type="EMBL" id="RVW86765.1"/>
    </source>
</evidence>
<reference evidence="2 3" key="1">
    <citation type="journal article" date="2018" name="PLoS Genet.">
        <title>Population sequencing reveals clonal diversity and ancestral inbreeding in the grapevine cultivar Chardonnay.</title>
        <authorList>
            <person name="Roach M.J."/>
            <person name="Johnson D.L."/>
            <person name="Bohlmann J."/>
            <person name="van Vuuren H.J."/>
            <person name="Jones S.J."/>
            <person name="Pretorius I.S."/>
            <person name="Schmidt S.A."/>
            <person name="Borneman A.R."/>
        </authorList>
    </citation>
    <scope>NUCLEOTIDE SEQUENCE [LARGE SCALE GENOMIC DNA]</scope>
    <source>
        <strain evidence="3">cv. Chardonnay</strain>
        <tissue evidence="2">Leaf</tissue>
    </source>
</reference>
<dbReference type="Pfam" id="PF14244">
    <property type="entry name" value="Retrotran_gag_3"/>
    <property type="match status" value="1"/>
</dbReference>